<feature type="transmembrane region" description="Helical" evidence="2">
    <location>
        <begin position="85"/>
        <end position="105"/>
    </location>
</feature>
<reference evidence="4" key="1">
    <citation type="journal article" date="2019" name="Int. J. Syst. Evol. Microbiol.">
        <title>The Global Catalogue of Microorganisms (GCM) 10K type strain sequencing project: providing services to taxonomists for standard genome sequencing and annotation.</title>
        <authorList>
            <consortium name="The Broad Institute Genomics Platform"/>
            <consortium name="The Broad Institute Genome Sequencing Center for Infectious Disease"/>
            <person name="Wu L."/>
            <person name="Ma J."/>
        </authorList>
    </citation>
    <scope>NUCLEOTIDE SEQUENCE [LARGE SCALE GENOMIC DNA]</scope>
    <source>
        <strain evidence="4">JCM 17138</strain>
    </source>
</reference>
<sequence length="363" mass="38373">MPDMTTRRHGRPFRTATAGADLRLFLLTGIATVLLTRWLLARTGYPKLGGHGTGLHIAHMLWGGLLMAAGLVVLLVFLGRRVRLWGAVTGGVGFGLFIDEIGKVVSDGGGYLYRPAAGLIYLAFAGLVLLSRWLVRRGGPPGARARTARAADTALTGVVSGLTDGQRRSALRALEGSTRPVDVALVQLLECVETAPQRPRARMPDLARRAVARGRDAVTALVAHRVTLWAALAWTVLQGALLLVGAGWDLAAGRLRHEPEWGAVTGLVVCSAVMLGLAVAGVVRLRDDRVRGLGLLRASLLADLLAGQVFDFVVNQFSAVTNWLIGLCLLAVVSGALRRARQDAGGDQCGSRPRKASSASALS</sequence>
<feature type="transmembrane region" description="Helical" evidence="2">
    <location>
        <begin position="295"/>
        <end position="314"/>
    </location>
</feature>
<evidence type="ECO:0000256" key="1">
    <source>
        <dbReference type="SAM" id="MobiDB-lite"/>
    </source>
</evidence>
<feature type="transmembrane region" description="Helical" evidence="2">
    <location>
        <begin position="21"/>
        <end position="40"/>
    </location>
</feature>
<keyword evidence="2" id="KW-0812">Transmembrane</keyword>
<evidence type="ECO:0000256" key="2">
    <source>
        <dbReference type="SAM" id="Phobius"/>
    </source>
</evidence>
<protein>
    <recommendedName>
        <fullName evidence="5">Integral membrane protein</fullName>
    </recommendedName>
</protein>
<dbReference type="EMBL" id="BAABDE010000020">
    <property type="protein sequence ID" value="GAA3811272.1"/>
    <property type="molecule type" value="Genomic_DNA"/>
</dbReference>
<gene>
    <name evidence="3" type="ORF">GCM10022403_051360</name>
</gene>
<feature type="transmembrane region" description="Helical" evidence="2">
    <location>
        <begin position="261"/>
        <end position="283"/>
    </location>
</feature>
<accession>A0ABP7I406</accession>
<feature type="transmembrane region" description="Helical" evidence="2">
    <location>
        <begin position="218"/>
        <end position="241"/>
    </location>
</feature>
<keyword evidence="4" id="KW-1185">Reference proteome</keyword>
<keyword evidence="2" id="KW-1133">Transmembrane helix</keyword>
<organism evidence="3 4">
    <name type="scientific">Streptomyces coacervatus</name>
    <dbReference type="NCBI Taxonomy" id="647381"/>
    <lineage>
        <taxon>Bacteria</taxon>
        <taxon>Bacillati</taxon>
        <taxon>Actinomycetota</taxon>
        <taxon>Actinomycetes</taxon>
        <taxon>Kitasatosporales</taxon>
        <taxon>Streptomycetaceae</taxon>
        <taxon>Streptomyces</taxon>
    </lineage>
</organism>
<keyword evidence="2" id="KW-0472">Membrane</keyword>
<feature type="transmembrane region" description="Helical" evidence="2">
    <location>
        <begin position="320"/>
        <end position="337"/>
    </location>
</feature>
<evidence type="ECO:0000313" key="3">
    <source>
        <dbReference type="EMBL" id="GAA3811272.1"/>
    </source>
</evidence>
<feature type="region of interest" description="Disordered" evidence="1">
    <location>
        <begin position="343"/>
        <end position="363"/>
    </location>
</feature>
<feature type="transmembrane region" description="Helical" evidence="2">
    <location>
        <begin position="60"/>
        <end position="78"/>
    </location>
</feature>
<evidence type="ECO:0008006" key="5">
    <source>
        <dbReference type="Google" id="ProtNLM"/>
    </source>
</evidence>
<proteinExistence type="predicted"/>
<name>A0ABP7I406_9ACTN</name>
<dbReference type="Proteomes" id="UP001501009">
    <property type="component" value="Unassembled WGS sequence"/>
</dbReference>
<feature type="transmembrane region" description="Helical" evidence="2">
    <location>
        <begin position="111"/>
        <end position="135"/>
    </location>
</feature>
<evidence type="ECO:0000313" key="4">
    <source>
        <dbReference type="Proteomes" id="UP001501009"/>
    </source>
</evidence>
<comment type="caution">
    <text evidence="3">The sequence shown here is derived from an EMBL/GenBank/DDBJ whole genome shotgun (WGS) entry which is preliminary data.</text>
</comment>